<dbReference type="GO" id="GO:0000156">
    <property type="term" value="F:phosphorelay response regulator activity"/>
    <property type="evidence" value="ECO:0007669"/>
    <property type="project" value="TreeGrafter"/>
</dbReference>
<dbReference type="GO" id="GO:0000976">
    <property type="term" value="F:transcription cis-regulatory region binding"/>
    <property type="evidence" value="ECO:0007669"/>
    <property type="project" value="TreeGrafter"/>
</dbReference>
<evidence type="ECO:0000256" key="9">
    <source>
        <dbReference type="PROSITE-ProRule" id="PRU01091"/>
    </source>
</evidence>
<dbReference type="FunFam" id="3.40.50.2300:FF:000001">
    <property type="entry name" value="DNA-binding response regulator PhoB"/>
    <property type="match status" value="1"/>
</dbReference>
<feature type="domain" description="Response regulatory" evidence="10">
    <location>
        <begin position="4"/>
        <end position="118"/>
    </location>
</feature>
<dbReference type="InterPro" id="IPR011006">
    <property type="entry name" value="CheY-like_superfamily"/>
</dbReference>
<dbReference type="PROSITE" id="PS50110">
    <property type="entry name" value="RESPONSE_REGULATORY"/>
    <property type="match status" value="1"/>
</dbReference>
<evidence type="ECO:0000259" key="10">
    <source>
        <dbReference type="PROSITE" id="PS50110"/>
    </source>
</evidence>
<feature type="DNA-binding region" description="OmpR/PhoB-type" evidence="9">
    <location>
        <begin position="131"/>
        <end position="230"/>
    </location>
</feature>
<dbReference type="GO" id="GO:0005829">
    <property type="term" value="C:cytosol"/>
    <property type="evidence" value="ECO:0007669"/>
    <property type="project" value="TreeGrafter"/>
</dbReference>
<dbReference type="SUPFAM" id="SSF46894">
    <property type="entry name" value="C-terminal effector domain of the bipartite response regulators"/>
    <property type="match status" value="1"/>
</dbReference>
<dbReference type="CDD" id="cd00383">
    <property type="entry name" value="trans_reg_C"/>
    <property type="match status" value="1"/>
</dbReference>
<proteinExistence type="predicted"/>
<dbReference type="InterPro" id="IPR016032">
    <property type="entry name" value="Sig_transdc_resp-reg_C-effctor"/>
</dbReference>
<evidence type="ECO:0000256" key="1">
    <source>
        <dbReference type="ARBA" id="ARBA00013332"/>
    </source>
</evidence>
<keyword evidence="3" id="KW-0902">Two-component regulatory system</keyword>
<evidence type="ECO:0000256" key="5">
    <source>
        <dbReference type="ARBA" id="ARBA00023125"/>
    </source>
</evidence>
<feature type="modified residue" description="4-aspartylphosphate" evidence="8">
    <location>
        <position position="53"/>
    </location>
</feature>
<protein>
    <recommendedName>
        <fullName evidence="1">Phosphate regulon transcriptional regulatory protein PhoB</fullName>
    </recommendedName>
</protein>
<dbReference type="SMART" id="SM00862">
    <property type="entry name" value="Trans_reg_C"/>
    <property type="match status" value="1"/>
</dbReference>
<evidence type="ECO:0000256" key="7">
    <source>
        <dbReference type="ARBA" id="ARBA00024735"/>
    </source>
</evidence>
<dbReference type="Gene3D" id="3.40.50.2300">
    <property type="match status" value="1"/>
</dbReference>
<dbReference type="InterPro" id="IPR039420">
    <property type="entry name" value="WalR-like"/>
</dbReference>
<dbReference type="AlphaFoldDB" id="A0A832J464"/>
<dbReference type="InterPro" id="IPR036388">
    <property type="entry name" value="WH-like_DNA-bd_sf"/>
</dbReference>
<evidence type="ECO:0000313" key="12">
    <source>
        <dbReference type="EMBL" id="HHJ81029.1"/>
    </source>
</evidence>
<dbReference type="Pfam" id="PF00486">
    <property type="entry name" value="Trans_reg_C"/>
    <property type="match status" value="1"/>
</dbReference>
<dbReference type="Proteomes" id="UP000885832">
    <property type="component" value="Unassembled WGS sequence"/>
</dbReference>
<keyword evidence="6" id="KW-0804">Transcription</keyword>
<feature type="domain" description="OmpR/PhoB-type" evidence="11">
    <location>
        <begin position="131"/>
        <end position="230"/>
    </location>
</feature>
<dbReference type="Gene3D" id="6.10.250.690">
    <property type="match status" value="1"/>
</dbReference>
<dbReference type="Pfam" id="PF00072">
    <property type="entry name" value="Response_reg"/>
    <property type="match status" value="1"/>
</dbReference>
<sequence>MNHSVLIIEDNPEIANLLQLHLKDIHCQADIACDGGEGLQRFKDKAYDLVILDLMLPVMDGLEVCKQLRASNAVVPVMMLTSKSSELDRVLGLEIGADDYITKPFSIPELLARVKGQFRRLDALQAPAQQQKQRQFGELLIEPDKHRVSLAGKNIDLTAKEFDLLMHFASHPGRVYSRTELLDQVWGYSYEGYEHTVNSHINRLRTKIETDPAKPQYIMTVWGVGYKFNEAQR</sequence>
<dbReference type="InterPro" id="IPR001867">
    <property type="entry name" value="OmpR/PhoB-type_DNA-bd"/>
</dbReference>
<keyword evidence="5 9" id="KW-0238">DNA-binding</keyword>
<dbReference type="PANTHER" id="PTHR48111:SF1">
    <property type="entry name" value="TWO-COMPONENT RESPONSE REGULATOR ORR33"/>
    <property type="match status" value="1"/>
</dbReference>
<evidence type="ECO:0000256" key="6">
    <source>
        <dbReference type="ARBA" id="ARBA00023163"/>
    </source>
</evidence>
<evidence type="ECO:0000256" key="2">
    <source>
        <dbReference type="ARBA" id="ARBA00022553"/>
    </source>
</evidence>
<dbReference type="EMBL" id="DRNF01000335">
    <property type="protein sequence ID" value="HHJ81029.1"/>
    <property type="molecule type" value="Genomic_DNA"/>
</dbReference>
<dbReference type="PROSITE" id="PS51755">
    <property type="entry name" value="OMPR_PHOB"/>
    <property type="match status" value="1"/>
</dbReference>
<accession>A0A832J464</accession>
<keyword evidence="2 8" id="KW-0597">Phosphoprotein</keyword>
<gene>
    <name evidence="12" type="ORF">ENJ65_05300</name>
</gene>
<dbReference type="PANTHER" id="PTHR48111">
    <property type="entry name" value="REGULATOR OF RPOS"/>
    <property type="match status" value="1"/>
</dbReference>
<organism evidence="12">
    <name type="scientific">Candidatus Tenderia electrophaga</name>
    <dbReference type="NCBI Taxonomy" id="1748243"/>
    <lineage>
        <taxon>Bacteria</taxon>
        <taxon>Pseudomonadati</taxon>
        <taxon>Pseudomonadota</taxon>
        <taxon>Gammaproteobacteria</taxon>
        <taxon>Candidatus Tenderiales</taxon>
        <taxon>Candidatus Tenderiaceae</taxon>
        <taxon>Candidatus Tenderia</taxon>
    </lineage>
</organism>
<dbReference type="FunFam" id="1.10.10.10:FF:000018">
    <property type="entry name" value="DNA-binding response regulator ResD"/>
    <property type="match status" value="1"/>
</dbReference>
<dbReference type="GO" id="GO:0032993">
    <property type="term" value="C:protein-DNA complex"/>
    <property type="evidence" value="ECO:0007669"/>
    <property type="project" value="TreeGrafter"/>
</dbReference>
<evidence type="ECO:0000256" key="8">
    <source>
        <dbReference type="PROSITE-ProRule" id="PRU00169"/>
    </source>
</evidence>
<evidence type="ECO:0000259" key="11">
    <source>
        <dbReference type="PROSITE" id="PS51755"/>
    </source>
</evidence>
<comment type="function">
    <text evidence="7">This protein is a positive regulator for the phosphate regulon. Transcription of this operon is positively regulated by PhoB and PhoR when phosphate is limited.</text>
</comment>
<keyword evidence="4" id="KW-0805">Transcription regulation</keyword>
<dbReference type="Gene3D" id="1.10.10.10">
    <property type="entry name" value="Winged helix-like DNA-binding domain superfamily/Winged helix DNA-binding domain"/>
    <property type="match status" value="1"/>
</dbReference>
<name>A0A832J464_9GAMM</name>
<dbReference type="GO" id="GO:0006355">
    <property type="term" value="P:regulation of DNA-templated transcription"/>
    <property type="evidence" value="ECO:0007669"/>
    <property type="project" value="InterPro"/>
</dbReference>
<comment type="caution">
    <text evidence="12">The sequence shown here is derived from an EMBL/GenBank/DDBJ whole genome shotgun (WGS) entry which is preliminary data.</text>
</comment>
<dbReference type="InterPro" id="IPR001789">
    <property type="entry name" value="Sig_transdc_resp-reg_receiver"/>
</dbReference>
<evidence type="ECO:0000256" key="4">
    <source>
        <dbReference type="ARBA" id="ARBA00023015"/>
    </source>
</evidence>
<reference evidence="12" key="1">
    <citation type="journal article" date="2020" name="mSystems">
        <title>Genome- and Community-Level Interaction Insights into Carbon Utilization and Element Cycling Functions of Hydrothermarchaeota in Hydrothermal Sediment.</title>
        <authorList>
            <person name="Zhou Z."/>
            <person name="Liu Y."/>
            <person name="Xu W."/>
            <person name="Pan J."/>
            <person name="Luo Z.H."/>
            <person name="Li M."/>
        </authorList>
    </citation>
    <scope>NUCLEOTIDE SEQUENCE [LARGE SCALE GENOMIC DNA]</scope>
    <source>
        <strain evidence="12">HyVt-505</strain>
    </source>
</reference>
<evidence type="ECO:0000256" key="3">
    <source>
        <dbReference type="ARBA" id="ARBA00023012"/>
    </source>
</evidence>
<dbReference type="SMART" id="SM00448">
    <property type="entry name" value="REC"/>
    <property type="match status" value="1"/>
</dbReference>
<dbReference type="SUPFAM" id="SSF52172">
    <property type="entry name" value="CheY-like"/>
    <property type="match status" value="1"/>
</dbReference>